<keyword evidence="1" id="KW-0812">Transmembrane</keyword>
<keyword evidence="4" id="KW-1185">Reference proteome</keyword>
<feature type="domain" description="CAAX prenyl protease 2/Lysostaphin resistance protein A-like" evidence="2">
    <location>
        <begin position="146"/>
        <end position="230"/>
    </location>
</feature>
<dbReference type="GO" id="GO:0080120">
    <property type="term" value="P:CAAX-box protein maturation"/>
    <property type="evidence" value="ECO:0007669"/>
    <property type="project" value="UniProtKB-ARBA"/>
</dbReference>
<reference evidence="3 4" key="1">
    <citation type="submission" date="2017-06" db="EMBL/GenBank/DDBJ databases">
        <authorList>
            <person name="Kim H.J."/>
            <person name="Triplett B.A."/>
        </authorList>
    </citation>
    <scope>NUCLEOTIDE SEQUENCE [LARGE SCALE GENOMIC DNA]</scope>
    <source>
        <strain evidence="3 4">DSM 22179</strain>
    </source>
</reference>
<evidence type="ECO:0000313" key="4">
    <source>
        <dbReference type="Proteomes" id="UP000198122"/>
    </source>
</evidence>
<keyword evidence="1" id="KW-0472">Membrane</keyword>
<feature type="transmembrane region" description="Helical" evidence="1">
    <location>
        <begin position="64"/>
        <end position="83"/>
    </location>
</feature>
<feature type="transmembrane region" description="Helical" evidence="1">
    <location>
        <begin position="104"/>
        <end position="126"/>
    </location>
</feature>
<sequence length="244" mass="26017">MRTPFAPLLQELSRFGSAQFVRQVPRDHRADPRQLRRRQVVVALTLLVGTVFLAWSLRSEPGSASFYGAATALAITWTAGSFASGPLHLGWAHTRSGDRYVRPVLQPVLVALGVIALFMVGALVAARIPVLSASVDAVLDHARLGILPLVVALALVNGVAEELFFRGAMYSATPWRPVLVTTVVYTLTTIATGSLGLVLAAAVLGWVVGLQRRVTGGILAPVLIHCTWSLGMLLVLPAVMDRAA</sequence>
<feature type="transmembrane region" description="Helical" evidence="1">
    <location>
        <begin position="146"/>
        <end position="165"/>
    </location>
</feature>
<dbReference type="RefSeq" id="WP_012801616.1">
    <property type="nucleotide sequence ID" value="NZ_FYEZ01000001.1"/>
</dbReference>
<evidence type="ECO:0000259" key="2">
    <source>
        <dbReference type="Pfam" id="PF02517"/>
    </source>
</evidence>
<dbReference type="Pfam" id="PF02517">
    <property type="entry name" value="Rce1-like"/>
    <property type="match status" value="1"/>
</dbReference>
<keyword evidence="1" id="KW-1133">Transmembrane helix</keyword>
<dbReference type="AlphaFoldDB" id="A0A212TFU8"/>
<feature type="transmembrane region" description="Helical" evidence="1">
    <location>
        <begin position="177"/>
        <end position="206"/>
    </location>
</feature>
<dbReference type="Proteomes" id="UP000198122">
    <property type="component" value="Unassembled WGS sequence"/>
</dbReference>
<feature type="transmembrane region" description="Helical" evidence="1">
    <location>
        <begin position="40"/>
        <end position="58"/>
    </location>
</feature>
<dbReference type="OrthoDB" id="4407663at2"/>
<protein>
    <recommendedName>
        <fullName evidence="2">CAAX prenyl protease 2/Lysostaphin resistance protein A-like domain-containing protein</fullName>
    </recommendedName>
</protein>
<feature type="transmembrane region" description="Helical" evidence="1">
    <location>
        <begin position="218"/>
        <end position="239"/>
    </location>
</feature>
<gene>
    <name evidence="3" type="ORF">SAMN05445756_1216</name>
</gene>
<dbReference type="EMBL" id="FYEZ01000001">
    <property type="protein sequence ID" value="SNC64937.1"/>
    <property type="molecule type" value="Genomic_DNA"/>
</dbReference>
<evidence type="ECO:0000313" key="3">
    <source>
        <dbReference type="EMBL" id="SNC64937.1"/>
    </source>
</evidence>
<dbReference type="GO" id="GO:0004175">
    <property type="term" value="F:endopeptidase activity"/>
    <property type="evidence" value="ECO:0007669"/>
    <property type="project" value="UniProtKB-ARBA"/>
</dbReference>
<organism evidence="3 4">
    <name type="scientific">Kytococcus aerolatus</name>
    <dbReference type="NCBI Taxonomy" id="592308"/>
    <lineage>
        <taxon>Bacteria</taxon>
        <taxon>Bacillati</taxon>
        <taxon>Actinomycetota</taxon>
        <taxon>Actinomycetes</taxon>
        <taxon>Micrococcales</taxon>
        <taxon>Kytococcaceae</taxon>
        <taxon>Kytococcus</taxon>
    </lineage>
</organism>
<dbReference type="InterPro" id="IPR003675">
    <property type="entry name" value="Rce1/LyrA-like_dom"/>
</dbReference>
<accession>A0A212TFU8</accession>
<evidence type="ECO:0000256" key="1">
    <source>
        <dbReference type="SAM" id="Phobius"/>
    </source>
</evidence>
<name>A0A212TFU8_9MICO</name>
<proteinExistence type="predicted"/>